<dbReference type="GO" id="GO:0016233">
    <property type="term" value="P:telomere capping"/>
    <property type="evidence" value="ECO:0007669"/>
    <property type="project" value="TreeGrafter"/>
</dbReference>
<feature type="region of interest" description="Disordered" evidence="9">
    <location>
        <begin position="587"/>
        <end position="650"/>
    </location>
</feature>
<dbReference type="Gene3D" id="2.40.50.140">
    <property type="entry name" value="Nucleic acid-binding proteins"/>
    <property type="match status" value="2"/>
</dbReference>
<dbReference type="Pfam" id="PF16686">
    <property type="entry name" value="POT1PC"/>
    <property type="match status" value="1"/>
</dbReference>
<feature type="compositionally biased region" description="Low complexity" evidence="9">
    <location>
        <begin position="599"/>
        <end position="611"/>
    </location>
</feature>
<protein>
    <recommendedName>
        <fullName evidence="4">Protection of telomeres protein 1</fullName>
    </recommendedName>
</protein>
<dbReference type="EMBL" id="KQ947430">
    <property type="protein sequence ID" value="KUJ09981.1"/>
    <property type="molecule type" value="Genomic_DNA"/>
</dbReference>
<dbReference type="KEGG" id="psco:LY89DRAFT_787664"/>
<keyword evidence="6" id="KW-0779">Telomere</keyword>
<keyword evidence="12" id="KW-1185">Reference proteome</keyword>
<dbReference type="InterPro" id="IPR032042">
    <property type="entry name" value="POT1PC"/>
</dbReference>
<feature type="domain" description="Telomeric single stranded DNA binding POT1/Cdc13" evidence="10">
    <location>
        <begin position="24"/>
        <end position="151"/>
    </location>
</feature>
<dbReference type="STRING" id="149040.A0A132BC85"/>
<dbReference type="GO" id="GO:0032210">
    <property type="term" value="P:regulation of telomere maintenance via telomerase"/>
    <property type="evidence" value="ECO:0007669"/>
    <property type="project" value="TreeGrafter"/>
</dbReference>
<reference evidence="11 12" key="1">
    <citation type="submission" date="2015-10" db="EMBL/GenBank/DDBJ databases">
        <title>Full genome of DAOMC 229536 Phialocephala scopiformis, a fungal endophyte of spruce producing the potent anti-insectan compound rugulosin.</title>
        <authorList>
            <consortium name="DOE Joint Genome Institute"/>
            <person name="Walker A.K."/>
            <person name="Frasz S.L."/>
            <person name="Seifert K.A."/>
            <person name="Miller J.D."/>
            <person name="Mondo S.J."/>
            <person name="Labutti K."/>
            <person name="Lipzen A."/>
            <person name="Dockter R."/>
            <person name="Kennedy M."/>
            <person name="Grigoriev I.V."/>
            <person name="Spatafora J.W."/>
        </authorList>
    </citation>
    <scope>NUCLEOTIDE SEQUENCE [LARGE SCALE GENOMIC DNA]</scope>
    <source>
        <strain evidence="11 12">CBS 120377</strain>
    </source>
</reference>
<dbReference type="RefSeq" id="XP_018064336.1">
    <property type="nucleotide sequence ID" value="XM_018223091.1"/>
</dbReference>
<dbReference type="PANTHER" id="PTHR14513">
    <property type="entry name" value="PROTECTION OF TELOMERES 1"/>
    <property type="match status" value="1"/>
</dbReference>
<keyword evidence="7" id="KW-0238">DNA-binding</keyword>
<dbReference type="PANTHER" id="PTHR14513:SF0">
    <property type="entry name" value="PROTECTION OF TELOMERES PROTEIN 1"/>
    <property type="match status" value="1"/>
</dbReference>
<comment type="similarity">
    <text evidence="3">Belongs to the telombin family.</text>
</comment>
<keyword evidence="8" id="KW-0539">Nucleus</keyword>
<feature type="region of interest" description="Disordered" evidence="9">
    <location>
        <begin position="376"/>
        <end position="410"/>
    </location>
</feature>
<dbReference type="InterPro" id="IPR028389">
    <property type="entry name" value="POT1"/>
</dbReference>
<evidence type="ECO:0000256" key="6">
    <source>
        <dbReference type="ARBA" id="ARBA00022895"/>
    </source>
</evidence>
<evidence type="ECO:0000256" key="7">
    <source>
        <dbReference type="ARBA" id="ARBA00023125"/>
    </source>
</evidence>
<dbReference type="Proteomes" id="UP000070700">
    <property type="component" value="Unassembled WGS sequence"/>
</dbReference>
<name>A0A132BC85_MOLSC</name>
<evidence type="ECO:0000256" key="1">
    <source>
        <dbReference type="ARBA" id="ARBA00004123"/>
    </source>
</evidence>
<feature type="compositionally biased region" description="Basic and acidic residues" evidence="9">
    <location>
        <begin position="393"/>
        <end position="410"/>
    </location>
</feature>
<evidence type="ECO:0000259" key="10">
    <source>
        <dbReference type="SMART" id="SM00976"/>
    </source>
</evidence>
<evidence type="ECO:0000313" key="11">
    <source>
        <dbReference type="EMBL" id="KUJ09981.1"/>
    </source>
</evidence>
<organism evidence="11 12">
    <name type="scientific">Mollisia scopiformis</name>
    <name type="common">Conifer needle endophyte fungus</name>
    <name type="synonym">Phialocephala scopiformis</name>
    <dbReference type="NCBI Taxonomy" id="149040"/>
    <lineage>
        <taxon>Eukaryota</taxon>
        <taxon>Fungi</taxon>
        <taxon>Dikarya</taxon>
        <taxon>Ascomycota</taxon>
        <taxon>Pezizomycotina</taxon>
        <taxon>Leotiomycetes</taxon>
        <taxon>Helotiales</taxon>
        <taxon>Mollisiaceae</taxon>
        <taxon>Mollisia</taxon>
    </lineage>
</organism>
<evidence type="ECO:0000256" key="4">
    <source>
        <dbReference type="ARBA" id="ARBA00015253"/>
    </source>
</evidence>
<evidence type="ECO:0000256" key="8">
    <source>
        <dbReference type="ARBA" id="ARBA00023242"/>
    </source>
</evidence>
<dbReference type="GO" id="GO:0000783">
    <property type="term" value="C:nuclear telomere cap complex"/>
    <property type="evidence" value="ECO:0007669"/>
    <property type="project" value="TreeGrafter"/>
</dbReference>
<comment type="subcellular location">
    <subcellularLocation>
        <location evidence="2">Chromosome</location>
        <location evidence="2">Telomere</location>
    </subcellularLocation>
    <subcellularLocation>
        <location evidence="1">Nucleus</location>
    </subcellularLocation>
</comment>
<evidence type="ECO:0000256" key="5">
    <source>
        <dbReference type="ARBA" id="ARBA00022454"/>
    </source>
</evidence>
<dbReference type="Pfam" id="PF02765">
    <property type="entry name" value="POT1"/>
    <property type="match status" value="1"/>
</dbReference>
<accession>A0A132BC85</accession>
<proteinExistence type="inferred from homology"/>
<evidence type="ECO:0000256" key="9">
    <source>
        <dbReference type="SAM" id="MobiDB-lite"/>
    </source>
</evidence>
<dbReference type="InterPro" id="IPR011564">
    <property type="entry name" value="Telomer_end-bd_POT1/Cdc13"/>
</dbReference>
<dbReference type="SUPFAM" id="SSF50249">
    <property type="entry name" value="Nucleic acid-binding proteins"/>
    <property type="match status" value="2"/>
</dbReference>
<dbReference type="InParanoid" id="A0A132BC85"/>
<dbReference type="InterPro" id="IPR012340">
    <property type="entry name" value="NA-bd_OB-fold"/>
</dbReference>
<dbReference type="GeneID" id="28832817"/>
<dbReference type="SMART" id="SM00976">
    <property type="entry name" value="Telo_bind"/>
    <property type="match status" value="1"/>
</dbReference>
<keyword evidence="5" id="KW-0158">Chromosome</keyword>
<evidence type="ECO:0000256" key="3">
    <source>
        <dbReference type="ARBA" id="ARBA00008442"/>
    </source>
</evidence>
<dbReference type="GO" id="GO:0010521">
    <property type="term" value="F:telomerase inhibitor activity"/>
    <property type="evidence" value="ECO:0007669"/>
    <property type="project" value="TreeGrafter"/>
</dbReference>
<dbReference type="FunFam" id="2.40.50.140:FF:000303">
    <property type="entry name" value="Protection of telomeres protein 1"/>
    <property type="match status" value="1"/>
</dbReference>
<gene>
    <name evidence="11" type="ORF">LY89DRAFT_787664</name>
</gene>
<dbReference type="OrthoDB" id="2186770at2759"/>
<evidence type="ECO:0000313" key="12">
    <source>
        <dbReference type="Proteomes" id="UP000070700"/>
    </source>
</evidence>
<dbReference type="GO" id="GO:0098505">
    <property type="term" value="F:G-rich strand telomeric DNA binding"/>
    <property type="evidence" value="ECO:0007669"/>
    <property type="project" value="TreeGrafter"/>
</dbReference>
<sequence length="712" mass="80239">MTSTPDSSALPLPPDFKSIEEINNMPSETIKAGAMVNVIGFIKDFQPPVQTRGSDYKCTLEILDQSTQFEMHGLKIIIFWPLKSMPAVLAARDIVLLRKAKLQMWSGSVSLMANKASEFHFLSCKNPILPGGAMGPPWTSYRYDSGKGKIPNDIETRYVIEANHHSNEMDLPSDHEFERKTKEAMRSRDKFSLLKDVEPERFYNILGQVIKVYGSGDRVTLYLSDYTANSKFYNYAWGEDANAAVREGDEYGYTKTKSKESKAWPGPFGKMTIQLTLYDAHAAFVQDEIEVNQWVLLSNVQIKFGNIGGLLEGFLRGDTHRFEGKIQVKVMEQAEDPDQNDTRWKEAVRRRVEWWKKFEKQKQNILDEASGAGLKRKNEEELSKGNSKKRRKEMRELAKKKAAEADAKSATRLDLNDNIRSTFPDQPILPLKQILEPLPLLKEEKSDGVLSPFTVCKYKANVRVVDYFPNRLEDFAVGRRPSDMDILSDYSGGEDTDLEEDMRTFRSGKGFAEKKWEWRFSLQVEDVDSKDSQGRLWLMVSNHDAQCLLNLDDNAANLRRNPELLASLKEQMFKLWGDLEERKSSTLPNLSAKGKEDPPASSFDSSVSSPAHKAGGQPDLDSDDEMGNTGRLKSKKSASGVLQERDPNVPMTVNGIGAGSKADANLTPKNKAFTCCIKQYGVKVDEEDPAKANAGPGERWQRVFGMFGTQIM</sequence>
<evidence type="ECO:0000256" key="2">
    <source>
        <dbReference type="ARBA" id="ARBA00004574"/>
    </source>
</evidence>
<dbReference type="AlphaFoldDB" id="A0A132BC85"/>